<comment type="caution">
    <text evidence="2">The sequence shown here is derived from an EMBL/GenBank/DDBJ whole genome shotgun (WGS) entry which is preliminary data.</text>
</comment>
<dbReference type="InterPro" id="IPR015525">
    <property type="entry name" value="BRCA2"/>
</dbReference>
<reference evidence="2 3" key="1">
    <citation type="submission" date="2024-07" db="EMBL/GenBank/DDBJ databases">
        <title>Chromosome-level genome assembly of the water stick insect Ranatra chinensis (Heteroptera: Nepidae).</title>
        <authorList>
            <person name="Liu X."/>
        </authorList>
    </citation>
    <scope>NUCLEOTIDE SEQUENCE [LARGE SCALE GENOMIC DNA]</scope>
    <source>
        <strain evidence="2">Cailab_2021Rc</strain>
        <tissue evidence="2">Muscle</tissue>
    </source>
</reference>
<dbReference type="InterPro" id="IPR012340">
    <property type="entry name" value="NA-bd_OB-fold"/>
</dbReference>
<name>A0ABD0YHG5_9HEMI</name>
<proteinExistence type="predicted"/>
<keyword evidence="3" id="KW-1185">Reference proteome</keyword>
<organism evidence="2 3">
    <name type="scientific">Ranatra chinensis</name>
    <dbReference type="NCBI Taxonomy" id="642074"/>
    <lineage>
        <taxon>Eukaryota</taxon>
        <taxon>Metazoa</taxon>
        <taxon>Ecdysozoa</taxon>
        <taxon>Arthropoda</taxon>
        <taxon>Hexapoda</taxon>
        <taxon>Insecta</taxon>
        <taxon>Pterygota</taxon>
        <taxon>Neoptera</taxon>
        <taxon>Paraneoptera</taxon>
        <taxon>Hemiptera</taxon>
        <taxon>Heteroptera</taxon>
        <taxon>Panheteroptera</taxon>
        <taxon>Nepomorpha</taxon>
        <taxon>Nepidae</taxon>
        <taxon>Ranatrinae</taxon>
        <taxon>Ranatra</taxon>
    </lineage>
</organism>
<dbReference type="SUPFAM" id="SSF50249">
    <property type="entry name" value="Nucleic acid-binding proteins"/>
    <property type="match status" value="1"/>
</dbReference>
<dbReference type="AlphaFoldDB" id="A0ABD0YHG5"/>
<sequence length="105" mass="11249">MNSLVTRGSVAVGTKLLVWSAELINCPHGCDPLEVGSDVRLKLSTNCCRRVRWWTRLGAAPAPPPKIRLSSVLPGGGFVAKLVATIARAYPVLYMSKDSEGKTGK</sequence>
<dbReference type="Proteomes" id="UP001558652">
    <property type="component" value="Unassembled WGS sequence"/>
</dbReference>
<dbReference type="PANTHER" id="PTHR11289">
    <property type="entry name" value="BREAST CANCER TYPE 2 SUSCEPTIBILITY PROTEIN BRCA2"/>
    <property type="match status" value="1"/>
</dbReference>
<gene>
    <name evidence="2" type="ORF">AAG570_011830</name>
</gene>
<evidence type="ECO:0000313" key="2">
    <source>
        <dbReference type="EMBL" id="KAL1130584.1"/>
    </source>
</evidence>
<feature type="domain" description="BRCA2 OB1" evidence="1">
    <location>
        <begin position="1"/>
        <end position="59"/>
    </location>
</feature>
<dbReference type="EMBL" id="JBFDAA010000007">
    <property type="protein sequence ID" value="KAL1130584.1"/>
    <property type="molecule type" value="Genomic_DNA"/>
</dbReference>
<dbReference type="Gene3D" id="2.40.50.140">
    <property type="entry name" value="Nucleic acid-binding proteins"/>
    <property type="match status" value="2"/>
</dbReference>
<evidence type="ECO:0000259" key="1">
    <source>
        <dbReference type="Pfam" id="PF09103"/>
    </source>
</evidence>
<protein>
    <recommendedName>
        <fullName evidence="1">BRCA2 OB1 domain-containing protein</fullName>
    </recommendedName>
</protein>
<evidence type="ECO:0000313" key="3">
    <source>
        <dbReference type="Proteomes" id="UP001558652"/>
    </source>
</evidence>
<dbReference type="Pfam" id="PF09103">
    <property type="entry name" value="BRCA-2_OB1"/>
    <property type="match status" value="1"/>
</dbReference>
<dbReference type="PANTHER" id="PTHR11289:SF0">
    <property type="entry name" value="BREAST CANCER TYPE 2 SUSCEPTIBILITY PROTEIN"/>
    <property type="match status" value="1"/>
</dbReference>
<dbReference type="InterPro" id="IPR015187">
    <property type="entry name" value="BRCA2_OB_1"/>
</dbReference>
<accession>A0ABD0YHG5</accession>